<feature type="compositionally biased region" description="Acidic residues" evidence="1">
    <location>
        <begin position="235"/>
        <end position="254"/>
    </location>
</feature>
<dbReference type="EMBL" id="FXZM01000009">
    <property type="protein sequence ID" value="SMY12485.1"/>
    <property type="molecule type" value="Genomic_DNA"/>
</dbReference>
<evidence type="ECO:0000313" key="2">
    <source>
        <dbReference type="EMBL" id="SMY12485.1"/>
    </source>
</evidence>
<reference evidence="3" key="1">
    <citation type="submission" date="2017-03" db="EMBL/GenBank/DDBJ databases">
        <authorList>
            <person name="Monnet C."/>
        </authorList>
    </citation>
    <scope>NUCLEOTIDE SEQUENCE [LARGE SCALE GENOMIC DNA]</scope>
    <source>
        <strain evidence="3">SJ5-8</strain>
    </source>
</reference>
<dbReference type="Proteomes" id="UP000234462">
    <property type="component" value="Unassembled WGS sequence"/>
</dbReference>
<dbReference type="RefSeq" id="WP_180951910.1">
    <property type="nucleotide sequence ID" value="NZ_FXZM01000009.1"/>
</dbReference>
<protein>
    <submittedName>
        <fullName evidence="2">Uncharacterized protein</fullName>
    </submittedName>
</protein>
<feature type="region of interest" description="Disordered" evidence="1">
    <location>
        <begin position="191"/>
        <end position="254"/>
    </location>
</feature>
<name>A0A2H1L6T5_9MICO</name>
<gene>
    <name evidence="2" type="ORF">BJEO58_02081</name>
</gene>
<sequence length="254" mass="28449">MRILPDHTGEHVILQMEDAEQSIIAALLSDVSQLLSADLPEPDADPFERLVGHLDPDQEVTRPGDPALLRLLPDVDSTDPDRSAEFRRLTERDLRESKLHSIRIALHSLGQHPGPVALDADAARAWMRALTDVRLVLASRLDITQDEDVERLMDEATDVGETGEAVLSLYELTTWLHEHITQFMLEGLPSHPDDGIDEDLTDLFDDDWLDDEPDDDEPGDDEPDDDQRDGPPDDVPPDDVPPDDAQPDDEEEDR</sequence>
<dbReference type="InterPro" id="IPR018561">
    <property type="entry name" value="AosR"/>
</dbReference>
<evidence type="ECO:0000313" key="3">
    <source>
        <dbReference type="Proteomes" id="UP000234462"/>
    </source>
</evidence>
<accession>A0A2H1L6T5</accession>
<dbReference type="AlphaFoldDB" id="A0A2H1L6T5"/>
<dbReference type="Pfam" id="PF09438">
    <property type="entry name" value="DUF2017"/>
    <property type="match status" value="1"/>
</dbReference>
<evidence type="ECO:0000256" key="1">
    <source>
        <dbReference type="SAM" id="MobiDB-lite"/>
    </source>
</evidence>
<proteinExistence type="predicted"/>
<feature type="compositionally biased region" description="Acidic residues" evidence="1">
    <location>
        <begin position="195"/>
        <end position="227"/>
    </location>
</feature>
<keyword evidence="3" id="KW-1185">Reference proteome</keyword>
<organism evidence="2 3">
    <name type="scientific">Brevibacterium jeotgali</name>
    <dbReference type="NCBI Taxonomy" id="1262550"/>
    <lineage>
        <taxon>Bacteria</taxon>
        <taxon>Bacillati</taxon>
        <taxon>Actinomycetota</taxon>
        <taxon>Actinomycetes</taxon>
        <taxon>Micrococcales</taxon>
        <taxon>Brevibacteriaceae</taxon>
        <taxon>Brevibacterium</taxon>
    </lineage>
</organism>